<name>A0A4P0XZH9_KLEPN</name>
<gene>
    <name evidence="1" type="primary">ybeY</name>
    <name evidence="1" type="ORF">NCTC9183_02414</name>
</gene>
<dbReference type="EMBL" id="CABDVL010000003">
    <property type="protein sequence ID" value="VTM53269.1"/>
    <property type="molecule type" value="Genomic_DNA"/>
</dbReference>
<protein>
    <submittedName>
        <fullName evidence="1">Metal-dependent hydrolase YbeY</fullName>
    </submittedName>
</protein>
<proteinExistence type="predicted"/>
<keyword evidence="1" id="KW-0378">Hydrolase</keyword>
<dbReference type="AlphaFoldDB" id="A0A4P0XZH9"/>
<organism evidence="1">
    <name type="scientific">Klebsiella pneumoniae</name>
    <dbReference type="NCBI Taxonomy" id="573"/>
    <lineage>
        <taxon>Bacteria</taxon>
        <taxon>Pseudomonadati</taxon>
        <taxon>Pseudomonadota</taxon>
        <taxon>Gammaproteobacteria</taxon>
        <taxon>Enterobacterales</taxon>
        <taxon>Enterobacteriaceae</taxon>
        <taxon>Klebsiella/Raoultella group</taxon>
        <taxon>Klebsiella</taxon>
        <taxon>Klebsiella pneumoniae complex</taxon>
    </lineage>
</organism>
<dbReference type="GO" id="GO:0016787">
    <property type="term" value="F:hydrolase activity"/>
    <property type="evidence" value="ECO:0007669"/>
    <property type="project" value="UniProtKB-KW"/>
</dbReference>
<reference evidence="1" key="1">
    <citation type="submission" date="2019-04" db="EMBL/GenBank/DDBJ databases">
        <authorList>
            <consortium name="Pathogen Informatics"/>
        </authorList>
    </citation>
    <scope>NUCLEOTIDE SEQUENCE</scope>
    <source>
        <strain evidence="1">NCTC9183</strain>
    </source>
</reference>
<accession>A0A4P0XZH9</accession>
<dbReference type="Proteomes" id="UP000507695">
    <property type="component" value="Unassembled WGS sequence"/>
</dbReference>
<evidence type="ECO:0000313" key="1">
    <source>
        <dbReference type="EMBL" id="VTM53269.1"/>
    </source>
</evidence>
<sequence length="52" mass="5667">MSQVILDLQLACEETSGLPDEALFPTLGRRRHSAVSGGVRVNDSSGRRCRKP</sequence>